<evidence type="ECO:0000313" key="3">
    <source>
        <dbReference type="EMBL" id="KAF4968989.1"/>
    </source>
</evidence>
<evidence type="ECO:0000313" key="4">
    <source>
        <dbReference type="Proteomes" id="UP000622797"/>
    </source>
</evidence>
<dbReference type="OrthoDB" id="5036790at2759"/>
<feature type="transmembrane region" description="Helical" evidence="1">
    <location>
        <begin position="150"/>
        <end position="175"/>
    </location>
</feature>
<evidence type="ECO:0000256" key="1">
    <source>
        <dbReference type="SAM" id="Phobius"/>
    </source>
</evidence>
<organism evidence="3 4">
    <name type="scientific">Fusarium sarcochroum</name>
    <dbReference type="NCBI Taxonomy" id="1208366"/>
    <lineage>
        <taxon>Eukaryota</taxon>
        <taxon>Fungi</taxon>
        <taxon>Dikarya</taxon>
        <taxon>Ascomycota</taxon>
        <taxon>Pezizomycotina</taxon>
        <taxon>Sordariomycetes</taxon>
        <taxon>Hypocreomycetidae</taxon>
        <taxon>Hypocreales</taxon>
        <taxon>Nectriaceae</taxon>
        <taxon>Fusarium</taxon>
        <taxon>Fusarium lateritium species complex</taxon>
    </lineage>
</organism>
<dbReference type="AlphaFoldDB" id="A0A8H4XCC4"/>
<name>A0A8H4XCC4_9HYPO</name>
<reference evidence="3" key="2">
    <citation type="submission" date="2020-05" db="EMBL/GenBank/DDBJ databases">
        <authorList>
            <person name="Kim H.-S."/>
            <person name="Proctor R.H."/>
            <person name="Brown D.W."/>
        </authorList>
    </citation>
    <scope>NUCLEOTIDE SEQUENCE</scope>
    <source>
        <strain evidence="3">NRRL 20472</strain>
    </source>
</reference>
<accession>A0A8H4XCC4</accession>
<dbReference type="Proteomes" id="UP000622797">
    <property type="component" value="Unassembled WGS sequence"/>
</dbReference>
<evidence type="ECO:0000256" key="2">
    <source>
        <dbReference type="SAM" id="SignalP"/>
    </source>
</evidence>
<proteinExistence type="predicted"/>
<feature type="chain" id="PRO_5034470290" evidence="2">
    <location>
        <begin position="20"/>
        <end position="178"/>
    </location>
</feature>
<keyword evidence="1" id="KW-0812">Transmembrane</keyword>
<dbReference type="EMBL" id="JABEXW010000177">
    <property type="protein sequence ID" value="KAF4968989.1"/>
    <property type="molecule type" value="Genomic_DNA"/>
</dbReference>
<keyword evidence="2" id="KW-0732">Signal</keyword>
<feature type="signal peptide" evidence="2">
    <location>
        <begin position="1"/>
        <end position="19"/>
    </location>
</feature>
<keyword evidence="4" id="KW-1185">Reference proteome</keyword>
<sequence length="178" mass="19357">MTILGAPLRLLWIWAVASGRRSSLKDLISDVRSVPLTSWLQYIGVLLACESFESGSATLMMRAFGDFRHHWGGVVDDEVVMPNWTKVAMSFIPYCIGILAQAVPLLIVTVRAALSVPRSGTATIDDGERGSFGNIHMSLKSMTWPLCGTLGLYNVLGMMAGVLPGSLMGLVPIWLDLY</sequence>
<comment type="caution">
    <text evidence="3">The sequence shown here is derived from an EMBL/GenBank/DDBJ whole genome shotgun (WGS) entry which is preliminary data.</text>
</comment>
<gene>
    <name evidence="3" type="ORF">FSARC_3643</name>
</gene>
<feature type="transmembrane region" description="Helical" evidence="1">
    <location>
        <begin position="91"/>
        <end position="114"/>
    </location>
</feature>
<protein>
    <submittedName>
        <fullName evidence="3">Uncharacterized protein</fullName>
    </submittedName>
</protein>
<reference evidence="3" key="1">
    <citation type="journal article" date="2020" name="BMC Genomics">
        <title>Correction to: Identification and distribution of gene clusters required for synthesis of sphingolipid metabolism inhibitors in diverse species of the filamentous fungus Fusarium.</title>
        <authorList>
            <person name="Kim H.S."/>
            <person name="Lohmar J.M."/>
            <person name="Busman M."/>
            <person name="Brown D.W."/>
            <person name="Naumann T.A."/>
            <person name="Divon H.H."/>
            <person name="Lysoe E."/>
            <person name="Uhlig S."/>
            <person name="Proctor R.H."/>
        </authorList>
    </citation>
    <scope>NUCLEOTIDE SEQUENCE</scope>
    <source>
        <strain evidence="3">NRRL 20472</strain>
    </source>
</reference>
<keyword evidence="1" id="KW-1133">Transmembrane helix</keyword>
<keyword evidence="1" id="KW-0472">Membrane</keyword>